<dbReference type="EMBL" id="MU970044">
    <property type="protein sequence ID" value="KAK9325025.1"/>
    <property type="molecule type" value="Genomic_DNA"/>
</dbReference>
<accession>A0ACC3TUV7</accession>
<name>A0ACC3TUV7_9ASCO</name>
<evidence type="ECO:0000313" key="2">
    <source>
        <dbReference type="Proteomes" id="UP001489719"/>
    </source>
</evidence>
<protein>
    <submittedName>
        <fullName evidence="1">Uncharacterized protein</fullName>
    </submittedName>
</protein>
<keyword evidence="2" id="KW-1185">Reference proteome</keyword>
<organism evidence="1 2">
    <name type="scientific">Lipomyces orientalis</name>
    <dbReference type="NCBI Taxonomy" id="1233043"/>
    <lineage>
        <taxon>Eukaryota</taxon>
        <taxon>Fungi</taxon>
        <taxon>Dikarya</taxon>
        <taxon>Ascomycota</taxon>
        <taxon>Saccharomycotina</taxon>
        <taxon>Lipomycetes</taxon>
        <taxon>Lipomycetales</taxon>
        <taxon>Lipomycetaceae</taxon>
        <taxon>Lipomyces</taxon>
    </lineage>
</organism>
<comment type="caution">
    <text evidence="1">The sequence shown here is derived from an EMBL/GenBank/DDBJ whole genome shotgun (WGS) entry which is preliminary data.</text>
</comment>
<gene>
    <name evidence="1" type="ORF">V1517DRAFT_315790</name>
</gene>
<proteinExistence type="predicted"/>
<sequence length="86" mass="9732">MLDVQSTLRQRLEPIWLYWAATGLRVVMEISGLLGILRLLSAANDSLVSLTYILGLLSSCPCSYFIIVQHARPLDVQTYVWYLTSD</sequence>
<evidence type="ECO:0000313" key="1">
    <source>
        <dbReference type="EMBL" id="KAK9325025.1"/>
    </source>
</evidence>
<dbReference type="Proteomes" id="UP001489719">
    <property type="component" value="Unassembled WGS sequence"/>
</dbReference>
<reference evidence="2" key="1">
    <citation type="journal article" date="2024" name="Front. Bioeng. Biotechnol.">
        <title>Genome-scale model development and genomic sequencing of the oleaginous clade Lipomyces.</title>
        <authorList>
            <person name="Czajka J.J."/>
            <person name="Han Y."/>
            <person name="Kim J."/>
            <person name="Mondo S.J."/>
            <person name="Hofstad B.A."/>
            <person name="Robles A."/>
            <person name="Haridas S."/>
            <person name="Riley R."/>
            <person name="LaButti K."/>
            <person name="Pangilinan J."/>
            <person name="Andreopoulos W."/>
            <person name="Lipzen A."/>
            <person name="Yan J."/>
            <person name="Wang M."/>
            <person name="Ng V."/>
            <person name="Grigoriev I.V."/>
            <person name="Spatafora J.W."/>
            <person name="Magnuson J.K."/>
            <person name="Baker S.E."/>
            <person name="Pomraning K.R."/>
        </authorList>
    </citation>
    <scope>NUCLEOTIDE SEQUENCE [LARGE SCALE GENOMIC DNA]</scope>
    <source>
        <strain evidence="2">CBS 10300</strain>
    </source>
</reference>